<keyword evidence="7" id="KW-0663">Pyridoxal phosphate</keyword>
<dbReference type="PRINTS" id="PR00799">
    <property type="entry name" value="TRANSAMINASE"/>
</dbReference>
<dbReference type="AlphaFoldDB" id="A0A1G4I3V2"/>
<dbReference type="GO" id="GO:0004069">
    <property type="term" value="F:L-aspartate:2-oxoglutarate aminotransferase activity"/>
    <property type="evidence" value="ECO:0007669"/>
    <property type="project" value="UniProtKB-EC"/>
</dbReference>
<dbReference type="GO" id="GO:0006520">
    <property type="term" value="P:amino acid metabolic process"/>
    <property type="evidence" value="ECO:0007669"/>
    <property type="project" value="InterPro"/>
</dbReference>
<dbReference type="GeneID" id="92378862"/>
<dbReference type="FunFam" id="3.90.1150.10:FF:000001">
    <property type="entry name" value="Aspartate aminotransferase"/>
    <property type="match status" value="1"/>
</dbReference>
<reference evidence="10" key="1">
    <citation type="submission" date="2016-09" db="EMBL/GenBank/DDBJ databases">
        <authorList>
            <person name="Hebert L."/>
            <person name="Moumen B."/>
        </authorList>
    </citation>
    <scope>NUCLEOTIDE SEQUENCE [LARGE SCALE GENOMIC DNA]</scope>
    <source>
        <strain evidence="10">OVI</strain>
    </source>
</reference>
<dbReference type="PANTHER" id="PTHR11879">
    <property type="entry name" value="ASPARTATE AMINOTRANSFERASE"/>
    <property type="match status" value="1"/>
</dbReference>
<comment type="caution">
    <text evidence="10">The sequence shown here is derived from an EMBL/GenBank/DDBJ whole genome shotgun (WGS) entry which is preliminary data.</text>
</comment>
<keyword evidence="11" id="KW-1185">Reference proteome</keyword>
<dbReference type="InterPro" id="IPR004839">
    <property type="entry name" value="Aminotransferase_I/II_large"/>
</dbReference>
<dbReference type="InterPro" id="IPR015422">
    <property type="entry name" value="PyrdxlP-dep_Trfase_small"/>
</dbReference>
<dbReference type="Gene3D" id="3.90.1150.10">
    <property type="entry name" value="Aspartate Aminotransferase, domain 1"/>
    <property type="match status" value="1"/>
</dbReference>
<gene>
    <name evidence="10" type="ORF">TEOVI_000492200</name>
</gene>
<dbReference type="PANTHER" id="PTHR11879:SF22">
    <property type="entry name" value="ASPARTATE AMINOTRANSFERASE, MITOCHONDRIAL"/>
    <property type="match status" value="1"/>
</dbReference>
<accession>A0A1G4I3V2</accession>
<evidence type="ECO:0000313" key="10">
    <source>
        <dbReference type="EMBL" id="SCU66402.1"/>
    </source>
</evidence>
<dbReference type="FunFam" id="3.40.640.10:FF:000066">
    <property type="entry name" value="Aspartate aminotransferase"/>
    <property type="match status" value="1"/>
</dbReference>
<sequence length="417" mass="45956">MLNPTTQRHIAKVGMESQRAIGSVFSNIPMGKPDPILGLGQDFRMDPAKRKVNLSIGVYRDDADQPFVLECVKQATLGTNMDYAPVTGTASFVEEAQKLCFGPTCAALRDGRIASCQTLGGTGALRIGGDLLNRFVANCNRIYGPDVGYPNHESIFAKAGMELTPYSYYDPATKGFNLAGMLECLDKAPEGSVILVHACAHNPTGVDPTHDDWRQVCDVIKRRNHIPFVDMAYQGFATGQSDYDAFVPRHLVDMVPNLIVAQSFSKNFGLYGHRCGALHISTASAEEAKRLVSQLALLIRPMYSNPPLYGAWVVSSILKDPQLTALWKKELKQMSSRIAEVRKRLVSELKACGSVHDWSHIERQVGMMAYTGLTREQVELLRSEYHIYMTLNGRAAVSGLNSTNVEYVSQAIHNVTK</sequence>
<protein>
    <recommendedName>
        <fullName evidence="4">aspartate transaminase</fullName>
        <ecNumber evidence="4">2.6.1.1</ecNumber>
    </recommendedName>
    <alternativeName>
        <fullName evidence="8">Transaminase A</fullName>
    </alternativeName>
</protein>
<evidence type="ECO:0000256" key="8">
    <source>
        <dbReference type="ARBA" id="ARBA00030923"/>
    </source>
</evidence>
<dbReference type="Gene3D" id="3.40.640.10">
    <property type="entry name" value="Type I PLP-dependent aspartate aminotransferase-like (Major domain)"/>
    <property type="match status" value="1"/>
</dbReference>
<evidence type="ECO:0000256" key="7">
    <source>
        <dbReference type="ARBA" id="ARBA00022898"/>
    </source>
</evidence>
<dbReference type="EMBL" id="CZPT02000533">
    <property type="protein sequence ID" value="SCU66402.1"/>
    <property type="molecule type" value="Genomic_DNA"/>
</dbReference>
<dbReference type="EC" id="2.6.1.1" evidence="4"/>
<dbReference type="InterPro" id="IPR015424">
    <property type="entry name" value="PyrdxlP-dep_Trfase"/>
</dbReference>
<evidence type="ECO:0000313" key="11">
    <source>
        <dbReference type="Proteomes" id="UP000195570"/>
    </source>
</evidence>
<evidence type="ECO:0000256" key="6">
    <source>
        <dbReference type="ARBA" id="ARBA00022679"/>
    </source>
</evidence>
<evidence type="ECO:0000256" key="2">
    <source>
        <dbReference type="ARBA" id="ARBA00007441"/>
    </source>
</evidence>
<comment type="similarity">
    <text evidence="2">Belongs to the class-I pyridoxal-phosphate-dependent aminotransferase family.</text>
</comment>
<dbReference type="SUPFAM" id="SSF53383">
    <property type="entry name" value="PLP-dependent transferases"/>
    <property type="match status" value="1"/>
</dbReference>
<evidence type="ECO:0000256" key="1">
    <source>
        <dbReference type="ARBA" id="ARBA00001933"/>
    </source>
</evidence>
<dbReference type="GO" id="GO:0030170">
    <property type="term" value="F:pyridoxal phosphate binding"/>
    <property type="evidence" value="ECO:0007669"/>
    <property type="project" value="InterPro"/>
</dbReference>
<keyword evidence="5 10" id="KW-0032">Aminotransferase</keyword>
<evidence type="ECO:0000259" key="9">
    <source>
        <dbReference type="Pfam" id="PF00155"/>
    </source>
</evidence>
<evidence type="ECO:0000256" key="4">
    <source>
        <dbReference type="ARBA" id="ARBA00012753"/>
    </source>
</evidence>
<organism evidence="10 11">
    <name type="scientific">Trypanosoma equiperdum</name>
    <dbReference type="NCBI Taxonomy" id="5694"/>
    <lineage>
        <taxon>Eukaryota</taxon>
        <taxon>Discoba</taxon>
        <taxon>Euglenozoa</taxon>
        <taxon>Kinetoplastea</taxon>
        <taxon>Metakinetoplastina</taxon>
        <taxon>Trypanosomatida</taxon>
        <taxon>Trypanosomatidae</taxon>
        <taxon>Trypanosoma</taxon>
    </lineage>
</organism>
<evidence type="ECO:0000256" key="5">
    <source>
        <dbReference type="ARBA" id="ARBA00022576"/>
    </source>
</evidence>
<name>A0A1G4I3V2_TRYEQ</name>
<feature type="domain" description="Aminotransferase class I/classII large" evidence="9">
    <location>
        <begin position="50"/>
        <end position="412"/>
    </location>
</feature>
<keyword evidence="6 10" id="KW-0808">Transferase</keyword>
<evidence type="ECO:0000256" key="3">
    <source>
        <dbReference type="ARBA" id="ARBA00011738"/>
    </source>
</evidence>
<dbReference type="Proteomes" id="UP000195570">
    <property type="component" value="Unassembled WGS sequence"/>
</dbReference>
<comment type="subunit">
    <text evidence="3">Homodimer.</text>
</comment>
<dbReference type="InterPro" id="IPR015421">
    <property type="entry name" value="PyrdxlP-dep_Trfase_major"/>
</dbReference>
<dbReference type="InterPro" id="IPR000796">
    <property type="entry name" value="Asp_trans"/>
</dbReference>
<comment type="cofactor">
    <cofactor evidence="1">
        <name>pyridoxal 5'-phosphate</name>
        <dbReference type="ChEBI" id="CHEBI:597326"/>
    </cofactor>
</comment>
<proteinExistence type="inferred from homology"/>
<dbReference type="Pfam" id="PF00155">
    <property type="entry name" value="Aminotran_1_2"/>
    <property type="match status" value="1"/>
</dbReference>
<dbReference type="RefSeq" id="XP_067077856.1">
    <property type="nucleotide sequence ID" value="XM_067221755.1"/>
</dbReference>
<dbReference type="VEuPathDB" id="TriTrypDB:TEOVI_000492200"/>
<dbReference type="GO" id="GO:0005739">
    <property type="term" value="C:mitochondrion"/>
    <property type="evidence" value="ECO:0007669"/>
    <property type="project" value="TreeGrafter"/>
</dbReference>
<dbReference type="CDD" id="cd00609">
    <property type="entry name" value="AAT_like"/>
    <property type="match status" value="1"/>
</dbReference>
<dbReference type="NCBIfam" id="NF006719">
    <property type="entry name" value="PRK09257.1"/>
    <property type="match status" value="1"/>
</dbReference>